<gene>
    <name evidence="2" type="ORF">SAMN05444695_10328</name>
</gene>
<dbReference type="Pfam" id="PF17227">
    <property type="entry name" value="DUF5302"/>
    <property type="match status" value="1"/>
</dbReference>
<evidence type="ECO:0000313" key="2">
    <source>
        <dbReference type="EMBL" id="SDH72082.1"/>
    </source>
</evidence>
<evidence type="ECO:0000313" key="3">
    <source>
        <dbReference type="Proteomes" id="UP000183263"/>
    </source>
</evidence>
<dbReference type="EMBL" id="FNDN01000003">
    <property type="protein sequence ID" value="SDH72082.1"/>
    <property type="molecule type" value="Genomic_DNA"/>
</dbReference>
<keyword evidence="3" id="KW-1185">Reference proteome</keyword>
<feature type="region of interest" description="Disordered" evidence="1">
    <location>
        <begin position="19"/>
        <end position="54"/>
    </location>
</feature>
<feature type="compositionally biased region" description="Basic and acidic residues" evidence="1">
    <location>
        <begin position="28"/>
        <end position="47"/>
    </location>
</feature>
<reference evidence="2 3" key="1">
    <citation type="submission" date="2016-10" db="EMBL/GenBank/DDBJ databases">
        <authorList>
            <person name="de Groot N.N."/>
        </authorList>
    </citation>
    <scope>NUCLEOTIDE SEQUENCE [LARGE SCALE GENOMIC DNA]</scope>
    <source>
        <strain evidence="2 3">DSM 44892</strain>
    </source>
</reference>
<proteinExistence type="predicted"/>
<accession>A0A1G8EQG2</accession>
<organism evidence="2 3">
    <name type="scientific">Rhodococcus triatomae</name>
    <dbReference type="NCBI Taxonomy" id="300028"/>
    <lineage>
        <taxon>Bacteria</taxon>
        <taxon>Bacillati</taxon>
        <taxon>Actinomycetota</taxon>
        <taxon>Actinomycetes</taxon>
        <taxon>Mycobacteriales</taxon>
        <taxon>Nocardiaceae</taxon>
        <taxon>Rhodococcus</taxon>
    </lineage>
</organism>
<dbReference type="InterPro" id="IPR035172">
    <property type="entry name" value="DUF5302"/>
</dbReference>
<sequence length="54" mass="6191">MTEPSEETKRKFLEALERKNRHAAGGTDHLDSKAKVDHPHGPADHKREFRRKSG</sequence>
<evidence type="ECO:0000256" key="1">
    <source>
        <dbReference type="SAM" id="MobiDB-lite"/>
    </source>
</evidence>
<dbReference type="AlphaFoldDB" id="A0A1G8EQG2"/>
<dbReference type="RefSeq" id="WP_169847199.1">
    <property type="nucleotide sequence ID" value="NZ_CP048813.1"/>
</dbReference>
<dbReference type="Proteomes" id="UP000183263">
    <property type="component" value="Unassembled WGS sequence"/>
</dbReference>
<protein>
    <recommendedName>
        <fullName evidence="4">DUF5302 domain-containing protein</fullName>
    </recommendedName>
</protein>
<name>A0A1G8EQG2_9NOCA</name>
<evidence type="ECO:0008006" key="4">
    <source>
        <dbReference type="Google" id="ProtNLM"/>
    </source>
</evidence>